<evidence type="ECO:0000313" key="2">
    <source>
        <dbReference type="Proteomes" id="UP001497535"/>
    </source>
</evidence>
<sequence length="297" mass="35939">MMKLDSLLIILIFNAIFWSLINSVKNNKDKNELTRVGETSKDNEEAESSVNAQIQMLKPKPKITKKGTTNDKKEEKRLNQREYMRMWRQNNKEKTTEYFQEYRSNNKEKILEYFREYRENNKEKLTESGRNYYRNNKEKKREANRKYRENNKEKLKEYHQNNKEKKREANRKYRENNKEKLKEYHQNNKEKKREANQKYREKRKNKKANLQNVDPIVGNVHSDNGGGNDSQEENLSDQGEEEGDKDETETYMDEQNQTVVEEPNKIHENCTNQIDLNEKYYPFDLNEKPENEDVIKD</sequence>
<gene>
    <name evidence="1" type="ORF">MENTE1834_LOCUS5933</name>
</gene>
<dbReference type="Proteomes" id="UP001497535">
    <property type="component" value="Unassembled WGS sequence"/>
</dbReference>
<accession>A0ACB0Y045</accession>
<name>A0ACB0Y045_MELEN</name>
<comment type="caution">
    <text evidence="1">The sequence shown here is derived from an EMBL/GenBank/DDBJ whole genome shotgun (WGS) entry which is preliminary data.</text>
</comment>
<proteinExistence type="predicted"/>
<keyword evidence="2" id="KW-1185">Reference proteome</keyword>
<dbReference type="EMBL" id="CAVMJV010000004">
    <property type="protein sequence ID" value="CAK5025935.1"/>
    <property type="molecule type" value="Genomic_DNA"/>
</dbReference>
<protein>
    <submittedName>
        <fullName evidence="1">Uncharacterized protein</fullName>
    </submittedName>
</protein>
<evidence type="ECO:0000313" key="1">
    <source>
        <dbReference type="EMBL" id="CAK5025935.1"/>
    </source>
</evidence>
<organism evidence="1 2">
    <name type="scientific">Meloidogyne enterolobii</name>
    <name type="common">Root-knot nematode worm</name>
    <name type="synonym">Meloidogyne mayaguensis</name>
    <dbReference type="NCBI Taxonomy" id="390850"/>
    <lineage>
        <taxon>Eukaryota</taxon>
        <taxon>Metazoa</taxon>
        <taxon>Ecdysozoa</taxon>
        <taxon>Nematoda</taxon>
        <taxon>Chromadorea</taxon>
        <taxon>Rhabditida</taxon>
        <taxon>Tylenchina</taxon>
        <taxon>Tylenchomorpha</taxon>
        <taxon>Tylenchoidea</taxon>
        <taxon>Meloidogynidae</taxon>
        <taxon>Meloidogyninae</taxon>
        <taxon>Meloidogyne</taxon>
    </lineage>
</organism>
<reference evidence="1" key="1">
    <citation type="submission" date="2023-11" db="EMBL/GenBank/DDBJ databases">
        <authorList>
            <person name="Poullet M."/>
        </authorList>
    </citation>
    <scope>NUCLEOTIDE SEQUENCE</scope>
    <source>
        <strain evidence="1">E1834</strain>
    </source>
</reference>